<dbReference type="InterPro" id="IPR021214">
    <property type="entry name" value="DUF2568"/>
</dbReference>
<protein>
    <submittedName>
        <fullName evidence="2">Uncharacterized protein DUF2568</fullName>
    </submittedName>
</protein>
<keyword evidence="3" id="KW-1185">Reference proteome</keyword>
<proteinExistence type="predicted"/>
<gene>
    <name evidence="2" type="ORF">FB459_2772</name>
</gene>
<dbReference type="Pfam" id="PF10823">
    <property type="entry name" value="DUF2568"/>
    <property type="match status" value="1"/>
</dbReference>
<dbReference type="AlphaFoldDB" id="A0A542EIR6"/>
<comment type="caution">
    <text evidence="2">The sequence shown here is derived from an EMBL/GenBank/DDBJ whole genome shotgun (WGS) entry which is preliminary data.</text>
</comment>
<dbReference type="Proteomes" id="UP000320806">
    <property type="component" value="Unassembled WGS sequence"/>
</dbReference>
<reference evidence="2 3" key="1">
    <citation type="submission" date="2019-06" db="EMBL/GenBank/DDBJ databases">
        <title>Sequencing the genomes of 1000 actinobacteria strains.</title>
        <authorList>
            <person name="Klenk H.-P."/>
        </authorList>
    </citation>
    <scope>NUCLEOTIDE SEQUENCE [LARGE SCALE GENOMIC DNA]</scope>
    <source>
        <strain evidence="2 3">DSM 19828</strain>
    </source>
</reference>
<keyword evidence="1" id="KW-0812">Transmembrane</keyword>
<name>A0A542EIR6_9MICO</name>
<feature type="transmembrane region" description="Helical" evidence="1">
    <location>
        <begin position="70"/>
        <end position="91"/>
    </location>
</feature>
<accession>A0A542EIR6</accession>
<keyword evidence="1" id="KW-1133">Transmembrane helix</keyword>
<dbReference type="EMBL" id="VFMO01000001">
    <property type="protein sequence ID" value="TQJ15235.1"/>
    <property type="molecule type" value="Genomic_DNA"/>
</dbReference>
<evidence type="ECO:0000313" key="3">
    <source>
        <dbReference type="Proteomes" id="UP000320806"/>
    </source>
</evidence>
<dbReference type="RefSeq" id="WP_170221921.1">
    <property type="nucleotide sequence ID" value="NZ_BAABCI010000022.1"/>
</dbReference>
<sequence length="119" mass="12409">MNRNAVWVAAVAAFLSEIALFVGAGYAAARIAPGAWAIPAVILVVVLLGLTWNRWMSPNADHRLRPGHRMLLGCALFLGVAAVLSAAGVWWGPVLGLAGCAATVVAQPVTEQLHVSSRS</sequence>
<organism evidence="2 3">
    <name type="scientific">Yimella lutea</name>
    <dbReference type="NCBI Taxonomy" id="587872"/>
    <lineage>
        <taxon>Bacteria</taxon>
        <taxon>Bacillati</taxon>
        <taxon>Actinomycetota</taxon>
        <taxon>Actinomycetes</taxon>
        <taxon>Micrococcales</taxon>
        <taxon>Dermacoccaceae</taxon>
        <taxon>Yimella</taxon>
    </lineage>
</organism>
<evidence type="ECO:0000256" key="1">
    <source>
        <dbReference type="SAM" id="Phobius"/>
    </source>
</evidence>
<keyword evidence="1" id="KW-0472">Membrane</keyword>
<feature type="transmembrane region" description="Helical" evidence="1">
    <location>
        <begin position="33"/>
        <end position="50"/>
    </location>
</feature>
<evidence type="ECO:0000313" key="2">
    <source>
        <dbReference type="EMBL" id="TQJ15235.1"/>
    </source>
</evidence>